<accession>A0A182QHL9</accession>
<feature type="compositionally biased region" description="Basic and acidic residues" evidence="1">
    <location>
        <begin position="83"/>
        <end position="96"/>
    </location>
</feature>
<name>A0A182QHL9_9DIPT</name>
<organism evidence="2 3">
    <name type="scientific">Anopheles farauti</name>
    <dbReference type="NCBI Taxonomy" id="69004"/>
    <lineage>
        <taxon>Eukaryota</taxon>
        <taxon>Metazoa</taxon>
        <taxon>Ecdysozoa</taxon>
        <taxon>Arthropoda</taxon>
        <taxon>Hexapoda</taxon>
        <taxon>Insecta</taxon>
        <taxon>Pterygota</taxon>
        <taxon>Neoptera</taxon>
        <taxon>Endopterygota</taxon>
        <taxon>Diptera</taxon>
        <taxon>Nematocera</taxon>
        <taxon>Culicoidea</taxon>
        <taxon>Culicidae</taxon>
        <taxon>Anophelinae</taxon>
        <taxon>Anopheles</taxon>
    </lineage>
</organism>
<dbReference type="AlphaFoldDB" id="A0A182QHL9"/>
<dbReference type="STRING" id="69004.A0A182QHL9"/>
<feature type="compositionally biased region" description="Polar residues" evidence="1">
    <location>
        <begin position="65"/>
        <end position="78"/>
    </location>
</feature>
<dbReference type="Proteomes" id="UP000075886">
    <property type="component" value="Unassembled WGS sequence"/>
</dbReference>
<evidence type="ECO:0000256" key="1">
    <source>
        <dbReference type="SAM" id="MobiDB-lite"/>
    </source>
</evidence>
<keyword evidence="3" id="KW-1185">Reference proteome</keyword>
<evidence type="ECO:0000313" key="3">
    <source>
        <dbReference type="Proteomes" id="UP000075886"/>
    </source>
</evidence>
<feature type="region of interest" description="Disordered" evidence="1">
    <location>
        <begin position="30"/>
        <end position="96"/>
    </location>
</feature>
<protein>
    <submittedName>
        <fullName evidence="2">Uncharacterized protein</fullName>
    </submittedName>
</protein>
<feature type="compositionally biased region" description="Basic and acidic residues" evidence="1">
    <location>
        <begin position="42"/>
        <end position="63"/>
    </location>
</feature>
<proteinExistence type="predicted"/>
<reference evidence="3" key="1">
    <citation type="submission" date="2014-01" db="EMBL/GenBank/DDBJ databases">
        <title>The Genome Sequence of Anopheles farauti FAR1 (V2).</title>
        <authorList>
            <consortium name="The Broad Institute Genomics Platform"/>
            <person name="Neafsey D.E."/>
            <person name="Besansky N."/>
            <person name="Howell P."/>
            <person name="Walton C."/>
            <person name="Young S.K."/>
            <person name="Zeng Q."/>
            <person name="Gargeya S."/>
            <person name="Fitzgerald M."/>
            <person name="Haas B."/>
            <person name="Abouelleil A."/>
            <person name="Allen A.W."/>
            <person name="Alvarado L."/>
            <person name="Arachchi H.M."/>
            <person name="Berlin A.M."/>
            <person name="Chapman S.B."/>
            <person name="Gainer-Dewar J."/>
            <person name="Goldberg J."/>
            <person name="Griggs A."/>
            <person name="Gujja S."/>
            <person name="Hansen M."/>
            <person name="Howarth C."/>
            <person name="Imamovic A."/>
            <person name="Ireland A."/>
            <person name="Larimer J."/>
            <person name="McCowan C."/>
            <person name="Murphy C."/>
            <person name="Pearson M."/>
            <person name="Poon T.W."/>
            <person name="Priest M."/>
            <person name="Roberts A."/>
            <person name="Saif S."/>
            <person name="Shea T."/>
            <person name="Sisk P."/>
            <person name="Sykes S."/>
            <person name="Wortman J."/>
            <person name="Nusbaum C."/>
            <person name="Birren B."/>
        </authorList>
    </citation>
    <scope>NUCLEOTIDE SEQUENCE [LARGE SCALE GENOMIC DNA]</scope>
    <source>
        <strain evidence="3">FAR1</strain>
    </source>
</reference>
<reference evidence="2" key="2">
    <citation type="submission" date="2020-05" db="UniProtKB">
        <authorList>
            <consortium name="EnsemblMetazoa"/>
        </authorList>
    </citation>
    <scope>IDENTIFICATION</scope>
    <source>
        <strain evidence="2">FAR1</strain>
    </source>
</reference>
<sequence length="387" mass="43097">MKTETKHIALLLQGTTQIERISLGQRADFLGPSFTAPSPAPHLDDDTSEHKKQQSHYVQRELESNETPSPFGHSSSLSFPGHVRPESANKTRPLEKLTIRPKHDVEGFLSDPDLGSGSLARDIRISETVARMASGHFFWAIFYFACLCSASLANNAKVNFREKEKKILDQILGAGKYDARIRPSGINGTAGVLKQKTGPNAEPEWEQVKQTENTKTLTRVPNEFRAILDAGKRAKSLPDLLGELGKLAARCPLFGPLAIFMPPVVALAKQKKSKTGVYFYTTRRPDIDGGSSKCWDEFANQFFSHQTTHGVELTGFEFEKKLATIWRNNPAKFRPKEHQSLRAPGCSDTANRTDKNNTIIDSNRLRPEHECARAVTRSNYLLLVKSA</sequence>
<dbReference type="EnsemblMetazoa" id="AFAF010343-RA">
    <property type="protein sequence ID" value="AFAF010343-PA"/>
    <property type="gene ID" value="AFAF010343"/>
</dbReference>
<dbReference type="VEuPathDB" id="VectorBase:AFAF010343"/>
<dbReference type="EMBL" id="AXCN02000028">
    <property type="status" value="NOT_ANNOTATED_CDS"/>
    <property type="molecule type" value="Genomic_DNA"/>
</dbReference>
<evidence type="ECO:0000313" key="2">
    <source>
        <dbReference type="EnsemblMetazoa" id="AFAF010343-PA"/>
    </source>
</evidence>
<feature type="region of interest" description="Disordered" evidence="1">
    <location>
        <begin position="336"/>
        <end position="355"/>
    </location>
</feature>